<dbReference type="GO" id="GO:0044715">
    <property type="term" value="F:8-oxo-dGDP phosphatase activity"/>
    <property type="evidence" value="ECO:0007669"/>
    <property type="project" value="EnsemblFungi"/>
</dbReference>
<dbReference type="PANTHER" id="PTHR13622">
    <property type="entry name" value="THIAMIN PYROPHOSPHOKINASE"/>
    <property type="match status" value="1"/>
</dbReference>
<protein>
    <recommendedName>
        <fullName evidence="1">Nudix hydrolase domain-containing protein</fullName>
    </recommendedName>
</protein>
<sequence length="319" mass="36358">MSGSFLKWITCVDVAPYPHEGDEYLVQSRSTYVLKSHDGGMSLGLLLPIVVDKLRQFDEFLVDDRQRVLKLSSELNTLDKRNQAIARVAGTLRQQDAFDTLRGWRDELYVVYDDRKAPYFMAERAFCPLLGVVMYGVHIIGYVPPNVSSNGVLKIWVPRRSATKQTYPGMLDNTVAGGLGYPYGLQETCLKECYEEAGLDPEFVKQNCKSAGVLSYMYQHAREYETEAGLIQPEVEYVYDLTMDEENNIPHPVDNEAEDFKLMPVDEVLKRLEAGEFKPNCGAVIIDFLIRKGFITPEQEPNYHEIVARLHRLLPFPTM</sequence>
<dbReference type="Gene3D" id="3.90.79.10">
    <property type="entry name" value="Nucleoside Triphosphate Pyrophosphohydrolase"/>
    <property type="match status" value="1"/>
</dbReference>
<evidence type="ECO:0000259" key="1">
    <source>
        <dbReference type="PROSITE" id="PS51462"/>
    </source>
</evidence>
<dbReference type="OrthoDB" id="10261522at2759"/>
<dbReference type="Pfam" id="PF00293">
    <property type="entry name" value="NUDIX"/>
    <property type="match status" value="1"/>
</dbReference>
<evidence type="ECO:0000313" key="2">
    <source>
        <dbReference type="EMBL" id="CDK29949.1"/>
    </source>
</evidence>
<dbReference type="STRING" id="1382522.W6MT81"/>
<reference evidence="2" key="2">
    <citation type="submission" date="2014-02" db="EMBL/GenBank/DDBJ databases">
        <title>Complete DNA sequence of /Kuraishia capsulata/ illustrates novel genomic features among budding yeasts (/Saccharomycotina/).</title>
        <authorList>
            <person name="Morales L."/>
            <person name="Noel B."/>
            <person name="Porcel B."/>
            <person name="Marcet-Houben M."/>
            <person name="Hullo M-F."/>
            <person name="Sacerdot C."/>
            <person name="Tekaia F."/>
            <person name="Leh-Louis V."/>
            <person name="Despons L."/>
            <person name="Khanna V."/>
            <person name="Aury J-M."/>
            <person name="Barbe V."/>
            <person name="Couloux A."/>
            <person name="Labadie K."/>
            <person name="Pelletier E."/>
            <person name="Souciet J-L."/>
            <person name="Boekhout T."/>
            <person name="Gabaldon T."/>
            <person name="Wincker P."/>
            <person name="Dujon B."/>
        </authorList>
    </citation>
    <scope>NUCLEOTIDE SEQUENCE</scope>
    <source>
        <strain evidence="2">CBS 1993</strain>
    </source>
</reference>
<dbReference type="GeneID" id="34523318"/>
<dbReference type="InterPro" id="IPR031804">
    <property type="entry name" value="DUF4743"/>
</dbReference>
<dbReference type="PANTHER" id="PTHR13622:SF8">
    <property type="entry name" value="THIAMIN PYROPHOSPHOKINASE 1"/>
    <property type="match status" value="1"/>
</dbReference>
<dbReference type="FunFam" id="3.90.79.10:FF:000019">
    <property type="entry name" value="Thiamin pyrophosphokinase, putative"/>
    <property type="match status" value="1"/>
</dbReference>
<dbReference type="EMBL" id="HG793131">
    <property type="protein sequence ID" value="CDK29949.1"/>
    <property type="molecule type" value="Genomic_DNA"/>
</dbReference>
<dbReference type="PROSITE" id="PS51462">
    <property type="entry name" value="NUDIX"/>
    <property type="match status" value="1"/>
</dbReference>
<keyword evidence="3" id="KW-1185">Reference proteome</keyword>
<organism evidence="2 3">
    <name type="scientific">Kuraishia capsulata CBS 1993</name>
    <dbReference type="NCBI Taxonomy" id="1382522"/>
    <lineage>
        <taxon>Eukaryota</taxon>
        <taxon>Fungi</taxon>
        <taxon>Dikarya</taxon>
        <taxon>Ascomycota</taxon>
        <taxon>Saccharomycotina</taxon>
        <taxon>Pichiomycetes</taxon>
        <taxon>Pichiales</taxon>
        <taxon>Pichiaceae</taxon>
        <taxon>Kuraishia</taxon>
    </lineage>
</organism>
<dbReference type="RefSeq" id="XP_022461930.1">
    <property type="nucleotide sequence ID" value="XM_022604185.1"/>
</dbReference>
<accession>W6MT81</accession>
<feature type="domain" description="Nudix hydrolase" evidence="1">
    <location>
        <begin position="132"/>
        <end position="285"/>
    </location>
</feature>
<dbReference type="Pfam" id="PF15916">
    <property type="entry name" value="DUF4743"/>
    <property type="match status" value="1"/>
</dbReference>
<gene>
    <name evidence="2" type="ORF">KUCA_T00005943001</name>
</gene>
<reference evidence="2" key="1">
    <citation type="submission" date="2013-12" db="EMBL/GenBank/DDBJ databases">
        <authorList>
            <person name="Genoscope - CEA"/>
        </authorList>
    </citation>
    <scope>NUCLEOTIDE SEQUENCE</scope>
    <source>
        <strain evidence="2">CBS 1993</strain>
    </source>
</reference>
<dbReference type="SUPFAM" id="SSF55811">
    <property type="entry name" value="Nudix"/>
    <property type="match status" value="1"/>
</dbReference>
<evidence type="ECO:0000313" key="3">
    <source>
        <dbReference type="Proteomes" id="UP000019384"/>
    </source>
</evidence>
<dbReference type="Proteomes" id="UP000019384">
    <property type="component" value="Unassembled WGS sequence"/>
</dbReference>
<proteinExistence type="predicted"/>
<dbReference type="AlphaFoldDB" id="W6MT81"/>
<dbReference type="InterPro" id="IPR015797">
    <property type="entry name" value="NUDIX_hydrolase-like_dom_sf"/>
</dbReference>
<name>W6MT81_9ASCO</name>
<dbReference type="HOGENOM" id="CLU_048013_0_0_1"/>
<dbReference type="InterPro" id="IPR000086">
    <property type="entry name" value="NUDIX_hydrolase_dom"/>
</dbReference>
<dbReference type="CDD" id="cd03676">
    <property type="entry name" value="NUDIX_Tnr3_like"/>
    <property type="match status" value="1"/>
</dbReference>